<evidence type="ECO:0000313" key="1">
    <source>
        <dbReference type="EMBL" id="VAV95956.1"/>
    </source>
</evidence>
<proteinExistence type="predicted"/>
<dbReference type="Pfam" id="PF10983">
    <property type="entry name" value="DUF2793"/>
    <property type="match status" value="1"/>
</dbReference>
<organism evidence="1">
    <name type="scientific">hydrothermal vent metagenome</name>
    <dbReference type="NCBI Taxonomy" id="652676"/>
    <lineage>
        <taxon>unclassified sequences</taxon>
        <taxon>metagenomes</taxon>
        <taxon>ecological metagenomes</taxon>
    </lineage>
</organism>
<protein>
    <submittedName>
        <fullName evidence="1">Gene Transfer Agent associated protein Pden_3078</fullName>
    </submittedName>
</protein>
<reference evidence="1" key="1">
    <citation type="submission" date="2018-06" db="EMBL/GenBank/DDBJ databases">
        <authorList>
            <person name="Zhirakovskaya E."/>
        </authorList>
    </citation>
    <scope>NUCLEOTIDE SEQUENCE</scope>
</reference>
<sequence length="429" mass="45828">MSETTNLALPFIEASQAQKHVTHNEALLVLDALVQTGIVDRDLTSPPASPVDGEAFIPASGSTAQWYGNDLAIAVWQDGAWKFHTPQKGWIVYLTDENMFAFWNGNTWSDLSSAMGALQNISSLGINTAADATNKLSVSTDAVLFNHDGNGVQHKLNKNAANDTASLLFQTNFSGRAEMGITGDDDFHFKVSPDGATWNESIRIDRNNGGITFPKGALLERHLSASVDLGGGADWWGPADHLTTAYTSGSGVALANSRMYFSAFFVPRTLLLLGGFVSLHGASSTTGALLRVGIYELGAPNGSNWDIGNLVADFGTLSAETADNKVFDLANPVIVEPGWYLTAVGVSGSGADAIYGRWHAPGLTRYYPHGSGASGRPRILGPSYYIFENGCTSEIVSGLPATWTKNPALATSSINNFSFQLVFPKWREV</sequence>
<gene>
    <name evidence="1" type="ORF">MNBD_ALPHA08-488</name>
</gene>
<dbReference type="EMBL" id="UOEC01000131">
    <property type="protein sequence ID" value="VAV95956.1"/>
    <property type="molecule type" value="Genomic_DNA"/>
</dbReference>
<name>A0A3B0S585_9ZZZZ</name>
<dbReference type="InterPro" id="IPR021251">
    <property type="entry name" value="DUF2793"/>
</dbReference>
<accession>A0A3B0S585</accession>
<dbReference type="AlphaFoldDB" id="A0A3B0S585"/>